<dbReference type="EC" id="6.3.3.1" evidence="4"/>
<keyword evidence="8" id="KW-0547">Nucleotide-binding</keyword>
<dbReference type="GO" id="GO:0004637">
    <property type="term" value="F:phosphoribosylamine-glycine ligase activity"/>
    <property type="evidence" value="ECO:0007669"/>
    <property type="project" value="TreeGrafter"/>
</dbReference>
<comment type="catalytic activity">
    <reaction evidence="14">
        <text>2-formamido-N(1)-(5-O-phospho-beta-D-ribosyl)acetamidine + ATP = 5-amino-1-(5-phospho-beta-D-ribosyl)imidazole + ADP + phosphate + H(+)</text>
        <dbReference type="Rhea" id="RHEA:23032"/>
        <dbReference type="ChEBI" id="CHEBI:15378"/>
        <dbReference type="ChEBI" id="CHEBI:30616"/>
        <dbReference type="ChEBI" id="CHEBI:43474"/>
        <dbReference type="ChEBI" id="CHEBI:137981"/>
        <dbReference type="ChEBI" id="CHEBI:147287"/>
        <dbReference type="ChEBI" id="CHEBI:456216"/>
        <dbReference type="EC" id="6.3.3.1"/>
    </reaction>
</comment>
<dbReference type="GO" id="GO:0005829">
    <property type="term" value="C:cytosol"/>
    <property type="evidence" value="ECO:0007669"/>
    <property type="project" value="TreeGrafter"/>
</dbReference>
<feature type="non-terminal residue" evidence="16">
    <location>
        <position position="1"/>
    </location>
</feature>
<feature type="domain" description="PurM-like C-terminal" evidence="15">
    <location>
        <begin position="1"/>
        <end position="162"/>
    </location>
</feature>
<dbReference type="Proteomes" id="UP000565205">
    <property type="component" value="Unassembled WGS sequence"/>
</dbReference>
<protein>
    <recommendedName>
        <fullName evidence="5">Phosphoribosylformylglycinamidine cyclo-ligase</fullName>
        <ecNumber evidence="4">6.3.3.1</ecNumber>
    </recommendedName>
    <alternativeName>
        <fullName evidence="12">AIR synthase</fullName>
    </alternativeName>
    <alternativeName>
        <fullName evidence="13">AIRS</fullName>
    </alternativeName>
    <alternativeName>
        <fullName evidence="11">Phosphoribosyl-aminoimidazole synthetase</fullName>
    </alternativeName>
</protein>
<keyword evidence="6" id="KW-0963">Cytoplasm</keyword>
<dbReference type="RefSeq" id="WP_256124351.1">
    <property type="nucleotide sequence ID" value="NZ_JABXXQ010000237.1"/>
</dbReference>
<evidence type="ECO:0000256" key="6">
    <source>
        <dbReference type="ARBA" id="ARBA00022490"/>
    </source>
</evidence>
<dbReference type="GO" id="GO:0004641">
    <property type="term" value="F:phosphoribosylformylglycinamidine cyclo-ligase activity"/>
    <property type="evidence" value="ECO:0007669"/>
    <property type="project" value="UniProtKB-EC"/>
</dbReference>
<dbReference type="PANTHER" id="PTHR10520">
    <property type="entry name" value="TRIFUNCTIONAL PURINE BIOSYNTHETIC PROTEIN ADENOSINE-3-RELATED"/>
    <property type="match status" value="1"/>
</dbReference>
<evidence type="ECO:0000256" key="5">
    <source>
        <dbReference type="ARBA" id="ARBA00020367"/>
    </source>
</evidence>
<dbReference type="GO" id="GO:0005524">
    <property type="term" value="F:ATP binding"/>
    <property type="evidence" value="ECO:0007669"/>
    <property type="project" value="UniProtKB-KW"/>
</dbReference>
<organism evidence="16 17">
    <name type="scientific">Endobacter medicaginis</name>
    <dbReference type="NCBI Taxonomy" id="1181271"/>
    <lineage>
        <taxon>Bacteria</taxon>
        <taxon>Pseudomonadati</taxon>
        <taxon>Pseudomonadota</taxon>
        <taxon>Alphaproteobacteria</taxon>
        <taxon>Acetobacterales</taxon>
        <taxon>Acetobacteraceae</taxon>
        <taxon>Endobacter</taxon>
    </lineage>
</organism>
<comment type="caution">
    <text evidence="16">The sequence shown here is derived from an EMBL/GenBank/DDBJ whole genome shotgun (WGS) entry which is preliminary data.</text>
</comment>
<dbReference type="UniPathway" id="UPA00074">
    <property type="reaction ID" value="UER00129"/>
</dbReference>
<evidence type="ECO:0000256" key="2">
    <source>
        <dbReference type="ARBA" id="ARBA00004686"/>
    </source>
</evidence>
<evidence type="ECO:0000256" key="12">
    <source>
        <dbReference type="ARBA" id="ARBA00032931"/>
    </source>
</evidence>
<accession>A0A850NPP0</accession>
<dbReference type="GO" id="GO:0046084">
    <property type="term" value="P:adenine biosynthetic process"/>
    <property type="evidence" value="ECO:0007669"/>
    <property type="project" value="TreeGrafter"/>
</dbReference>
<keyword evidence="7 16" id="KW-0436">Ligase</keyword>
<evidence type="ECO:0000256" key="1">
    <source>
        <dbReference type="ARBA" id="ARBA00004496"/>
    </source>
</evidence>
<dbReference type="FunFam" id="3.90.650.10:FF:000011">
    <property type="entry name" value="Phosphoribosylformylglycinamidine cyclo-ligase"/>
    <property type="match status" value="1"/>
</dbReference>
<dbReference type="Pfam" id="PF02769">
    <property type="entry name" value="AIRS_C"/>
    <property type="match status" value="1"/>
</dbReference>
<dbReference type="InterPro" id="IPR010918">
    <property type="entry name" value="PurM-like_C_dom"/>
</dbReference>
<dbReference type="GO" id="GO:0006189">
    <property type="term" value="P:'de novo' IMP biosynthetic process"/>
    <property type="evidence" value="ECO:0007669"/>
    <property type="project" value="UniProtKB-UniPathway"/>
</dbReference>
<comment type="similarity">
    <text evidence="3">Belongs to the AIR synthase family.</text>
</comment>
<dbReference type="PANTHER" id="PTHR10520:SF12">
    <property type="entry name" value="TRIFUNCTIONAL PURINE BIOSYNTHETIC PROTEIN ADENOSINE-3"/>
    <property type="match status" value="1"/>
</dbReference>
<keyword evidence="10" id="KW-0067">ATP-binding</keyword>
<gene>
    <name evidence="16" type="ORF">HUK83_11090</name>
</gene>
<dbReference type="Gene3D" id="3.90.650.10">
    <property type="entry name" value="PurM-like C-terminal domain"/>
    <property type="match status" value="1"/>
</dbReference>
<evidence type="ECO:0000256" key="13">
    <source>
        <dbReference type="ARBA" id="ARBA00033093"/>
    </source>
</evidence>
<dbReference type="InterPro" id="IPR036676">
    <property type="entry name" value="PurM-like_C_sf"/>
</dbReference>
<comment type="pathway">
    <text evidence="2">Purine metabolism; IMP biosynthesis via de novo pathway; 5-amino-1-(5-phospho-D-ribosyl)imidazole from N(2)-formyl-N(1)-(5-phospho-D-ribosyl)glycinamide: step 2/2.</text>
</comment>
<sequence length="169" mass="17407">ALIGLRGSGVHSNGFSLVRRIVSASGLGWDAPAPFAPGQTLGAALLTPTRLYVTPVLALHRAGLVQAAAHITGGGLPGNLPRVLPEGFGAAIDGSAWTPDPVFAWLAQAGQVASEEMLRVFNCGIGMVIVTGEPEAAMRMLEEAGEQPVRIGSIEPGTGVRFTRPVSFS</sequence>
<name>A0A850NPP0_9PROT</name>
<evidence type="ECO:0000256" key="7">
    <source>
        <dbReference type="ARBA" id="ARBA00022598"/>
    </source>
</evidence>
<evidence type="ECO:0000259" key="15">
    <source>
        <dbReference type="Pfam" id="PF02769"/>
    </source>
</evidence>
<comment type="subcellular location">
    <subcellularLocation>
        <location evidence="1">Cytoplasm</location>
    </subcellularLocation>
</comment>
<dbReference type="AlphaFoldDB" id="A0A850NPP0"/>
<evidence type="ECO:0000256" key="11">
    <source>
        <dbReference type="ARBA" id="ARBA00031908"/>
    </source>
</evidence>
<keyword evidence="9" id="KW-0658">Purine biosynthesis</keyword>
<reference evidence="16 17" key="1">
    <citation type="submission" date="2020-06" db="EMBL/GenBank/DDBJ databases">
        <title>Description of novel acetic acid bacteria.</title>
        <authorList>
            <person name="Sombolestani A."/>
        </authorList>
    </citation>
    <scope>NUCLEOTIDE SEQUENCE [LARGE SCALE GENOMIC DNA]</scope>
    <source>
        <strain evidence="16 17">LMG 26838</strain>
    </source>
</reference>
<evidence type="ECO:0000256" key="9">
    <source>
        <dbReference type="ARBA" id="ARBA00022755"/>
    </source>
</evidence>
<evidence type="ECO:0000256" key="10">
    <source>
        <dbReference type="ARBA" id="ARBA00022840"/>
    </source>
</evidence>
<evidence type="ECO:0000313" key="16">
    <source>
        <dbReference type="EMBL" id="NVN30874.1"/>
    </source>
</evidence>
<evidence type="ECO:0000313" key="17">
    <source>
        <dbReference type="Proteomes" id="UP000565205"/>
    </source>
</evidence>
<dbReference type="SUPFAM" id="SSF56042">
    <property type="entry name" value="PurM C-terminal domain-like"/>
    <property type="match status" value="1"/>
</dbReference>
<dbReference type="InterPro" id="IPR004733">
    <property type="entry name" value="PurM_cligase"/>
</dbReference>
<evidence type="ECO:0000256" key="8">
    <source>
        <dbReference type="ARBA" id="ARBA00022741"/>
    </source>
</evidence>
<evidence type="ECO:0000256" key="4">
    <source>
        <dbReference type="ARBA" id="ARBA00013047"/>
    </source>
</evidence>
<evidence type="ECO:0000256" key="3">
    <source>
        <dbReference type="ARBA" id="ARBA00010280"/>
    </source>
</evidence>
<dbReference type="EMBL" id="JABXXQ010000237">
    <property type="protein sequence ID" value="NVN30874.1"/>
    <property type="molecule type" value="Genomic_DNA"/>
</dbReference>
<evidence type="ECO:0000256" key="14">
    <source>
        <dbReference type="ARBA" id="ARBA00049057"/>
    </source>
</evidence>
<proteinExistence type="inferred from homology"/>